<dbReference type="OrthoDB" id="981600at2"/>
<comment type="caution">
    <text evidence="8">The sequence shown here is derived from an EMBL/GenBank/DDBJ whole genome shotgun (WGS) entry which is preliminary data.</text>
</comment>
<sequence>MKRIILYFAVLLLLVAGIWLIYKNYIFVTPLIIPKVAIQPFLGIDDASVKEVKKGIERYYGIQVTVLPLITLPPHAKNTHILKKYHLRLPVRYRADSLIAYLRRTKSNDFDYIIGLTNQDISVTKDKKPKWLYTDWGIFGLGYLPGSSCIVSTFRLHRYANLQLMRTRLRKVAIHELGHNFGLDHCPSRQCVMQSARETMVTIDTEPESLCHNCKNIMKAKFLLGFPGE</sequence>
<keyword evidence="4" id="KW-0378">Hydrolase</keyword>
<accession>A1ZGG1</accession>
<evidence type="ECO:0000256" key="7">
    <source>
        <dbReference type="SAM" id="Phobius"/>
    </source>
</evidence>
<dbReference type="Proteomes" id="UP000004095">
    <property type="component" value="Unassembled WGS sequence"/>
</dbReference>
<organism evidence="8 9">
    <name type="scientific">Microscilla marina ATCC 23134</name>
    <dbReference type="NCBI Taxonomy" id="313606"/>
    <lineage>
        <taxon>Bacteria</taxon>
        <taxon>Pseudomonadati</taxon>
        <taxon>Bacteroidota</taxon>
        <taxon>Cytophagia</taxon>
        <taxon>Cytophagales</taxon>
        <taxon>Microscillaceae</taxon>
        <taxon>Microscilla</taxon>
    </lineage>
</organism>
<reference evidence="8 9" key="1">
    <citation type="submission" date="2007-01" db="EMBL/GenBank/DDBJ databases">
        <authorList>
            <person name="Haygood M."/>
            <person name="Podell S."/>
            <person name="Anderson C."/>
            <person name="Hopkinson B."/>
            <person name="Roe K."/>
            <person name="Barbeau K."/>
            <person name="Gaasterland T."/>
            <person name="Ferriera S."/>
            <person name="Johnson J."/>
            <person name="Kravitz S."/>
            <person name="Beeson K."/>
            <person name="Sutton G."/>
            <person name="Rogers Y.-H."/>
            <person name="Friedman R."/>
            <person name="Frazier M."/>
            <person name="Venter J.C."/>
        </authorList>
    </citation>
    <scope>NUCLEOTIDE SEQUENCE [LARGE SCALE GENOMIC DNA]</scope>
    <source>
        <strain evidence="8 9">ATCC 23134</strain>
    </source>
</reference>
<dbReference type="PANTHER" id="PTHR15910:SF1">
    <property type="entry name" value="ARCHAEMETZINCIN-2"/>
    <property type="match status" value="1"/>
</dbReference>
<keyword evidence="5" id="KW-0862">Zinc</keyword>
<dbReference type="Pfam" id="PF07998">
    <property type="entry name" value="Peptidase_M54"/>
    <property type="match status" value="1"/>
</dbReference>
<dbReference type="CDD" id="cd11375">
    <property type="entry name" value="Peptidase_M54"/>
    <property type="match status" value="1"/>
</dbReference>
<keyword evidence="7" id="KW-0812">Transmembrane</keyword>
<evidence type="ECO:0000256" key="6">
    <source>
        <dbReference type="ARBA" id="ARBA00023049"/>
    </source>
</evidence>
<keyword evidence="3" id="KW-0479">Metal-binding</keyword>
<evidence type="ECO:0000313" key="9">
    <source>
        <dbReference type="Proteomes" id="UP000004095"/>
    </source>
</evidence>
<keyword evidence="7" id="KW-1133">Transmembrane helix</keyword>
<evidence type="ECO:0000256" key="4">
    <source>
        <dbReference type="ARBA" id="ARBA00022801"/>
    </source>
</evidence>
<dbReference type="RefSeq" id="WP_002694853.1">
    <property type="nucleotide sequence ID" value="NZ_AAWS01000006.1"/>
</dbReference>
<dbReference type="PANTHER" id="PTHR15910">
    <property type="entry name" value="ARCHAEMETZINCIN"/>
    <property type="match status" value="1"/>
</dbReference>
<evidence type="ECO:0000256" key="2">
    <source>
        <dbReference type="ARBA" id="ARBA00022670"/>
    </source>
</evidence>
<dbReference type="GO" id="GO:0046872">
    <property type="term" value="F:metal ion binding"/>
    <property type="evidence" value="ECO:0007669"/>
    <property type="project" value="UniProtKB-KW"/>
</dbReference>
<dbReference type="AlphaFoldDB" id="A1ZGG1"/>
<keyword evidence="6" id="KW-0482">Metalloprotease</keyword>
<evidence type="ECO:0000256" key="3">
    <source>
        <dbReference type="ARBA" id="ARBA00022723"/>
    </source>
</evidence>
<protein>
    <recommendedName>
        <fullName evidence="10">Zn-dependent protease</fullName>
    </recommendedName>
</protein>
<keyword evidence="2" id="KW-0645">Protease</keyword>
<name>A1ZGG1_MICM2</name>
<evidence type="ECO:0000256" key="5">
    <source>
        <dbReference type="ARBA" id="ARBA00022833"/>
    </source>
</evidence>
<evidence type="ECO:0000256" key="1">
    <source>
        <dbReference type="ARBA" id="ARBA00001947"/>
    </source>
</evidence>
<gene>
    <name evidence="8" type="ORF">M23134_03216</name>
</gene>
<keyword evidence="7" id="KW-0472">Membrane</keyword>
<dbReference type="SUPFAM" id="SSF55486">
    <property type="entry name" value="Metalloproteases ('zincins'), catalytic domain"/>
    <property type="match status" value="1"/>
</dbReference>
<dbReference type="Gene3D" id="3.40.390.10">
    <property type="entry name" value="Collagenase (Catalytic Domain)"/>
    <property type="match status" value="1"/>
</dbReference>
<evidence type="ECO:0008006" key="10">
    <source>
        <dbReference type="Google" id="ProtNLM"/>
    </source>
</evidence>
<dbReference type="EMBL" id="AAWS01000006">
    <property type="protein sequence ID" value="EAY30578.1"/>
    <property type="molecule type" value="Genomic_DNA"/>
</dbReference>
<feature type="transmembrane region" description="Helical" evidence="7">
    <location>
        <begin position="5"/>
        <end position="22"/>
    </location>
</feature>
<dbReference type="GO" id="GO:0008237">
    <property type="term" value="F:metallopeptidase activity"/>
    <property type="evidence" value="ECO:0007669"/>
    <property type="project" value="UniProtKB-KW"/>
</dbReference>
<evidence type="ECO:0000313" key="8">
    <source>
        <dbReference type="EMBL" id="EAY30578.1"/>
    </source>
</evidence>
<dbReference type="GO" id="GO:0006508">
    <property type="term" value="P:proteolysis"/>
    <property type="evidence" value="ECO:0007669"/>
    <property type="project" value="UniProtKB-KW"/>
</dbReference>
<proteinExistence type="predicted"/>
<dbReference type="InterPro" id="IPR024079">
    <property type="entry name" value="MetalloPept_cat_dom_sf"/>
</dbReference>
<dbReference type="InterPro" id="IPR012962">
    <property type="entry name" value="Pept_M54_archaemetzincn"/>
</dbReference>
<comment type="cofactor">
    <cofactor evidence="1">
        <name>Zn(2+)</name>
        <dbReference type="ChEBI" id="CHEBI:29105"/>
    </cofactor>
</comment>
<dbReference type="eggNOG" id="COG1913">
    <property type="taxonomic scope" value="Bacteria"/>
</dbReference>
<keyword evidence="9" id="KW-1185">Reference proteome</keyword>